<evidence type="ECO:0000256" key="8">
    <source>
        <dbReference type="SAM" id="MobiDB-lite"/>
    </source>
</evidence>
<evidence type="ECO:0000313" key="9">
    <source>
        <dbReference type="EMBL" id="CAL1279316.1"/>
    </source>
</evidence>
<dbReference type="GO" id="GO:0097322">
    <property type="term" value="F:7SK snRNA binding"/>
    <property type="evidence" value="ECO:0007669"/>
    <property type="project" value="TreeGrafter"/>
</dbReference>
<dbReference type="PANTHER" id="PTHR13469">
    <property type="entry name" value="HEXAMETHYLENE BISACETAMIDE INDUCIBLE 1"/>
    <property type="match status" value="1"/>
</dbReference>
<dbReference type="GO" id="GO:0005737">
    <property type="term" value="C:cytoplasm"/>
    <property type="evidence" value="ECO:0007669"/>
    <property type="project" value="InterPro"/>
</dbReference>
<keyword evidence="5" id="KW-0175">Coiled coil</keyword>
<dbReference type="AlphaFoldDB" id="A0AAV2A5M1"/>
<comment type="caution">
    <text evidence="9">The sequence shown here is derived from an EMBL/GenBank/DDBJ whole genome shotgun (WGS) entry which is preliminary data.</text>
</comment>
<dbReference type="Pfam" id="PF15313">
    <property type="entry name" value="HEXIM"/>
    <property type="match status" value="1"/>
</dbReference>
<keyword evidence="7" id="KW-0539">Nucleus</keyword>
<dbReference type="GO" id="GO:0004861">
    <property type="term" value="F:cyclin-dependent protein serine/threonine kinase inhibitor activity"/>
    <property type="evidence" value="ECO:0007669"/>
    <property type="project" value="InterPro"/>
</dbReference>
<name>A0AAV2A5M1_9ARAC</name>
<gene>
    <name evidence="9" type="ORF">LARSCL_LOCUS10279</name>
</gene>
<keyword evidence="3" id="KW-0678">Repressor</keyword>
<reference evidence="9 10" key="1">
    <citation type="submission" date="2024-04" db="EMBL/GenBank/DDBJ databases">
        <authorList>
            <person name="Rising A."/>
            <person name="Reimegard J."/>
            <person name="Sonavane S."/>
            <person name="Akerstrom W."/>
            <person name="Nylinder S."/>
            <person name="Hedman E."/>
            <person name="Kallberg Y."/>
        </authorList>
    </citation>
    <scope>NUCLEOTIDE SEQUENCE [LARGE SCALE GENOMIC DNA]</scope>
</reference>
<evidence type="ECO:0000256" key="3">
    <source>
        <dbReference type="ARBA" id="ARBA00022491"/>
    </source>
</evidence>
<dbReference type="PANTHER" id="PTHR13469:SF8">
    <property type="entry name" value="HEXIM P-TEFB COMPLEX SUBUNIT 1"/>
    <property type="match status" value="1"/>
</dbReference>
<evidence type="ECO:0000256" key="5">
    <source>
        <dbReference type="ARBA" id="ARBA00023054"/>
    </source>
</evidence>
<keyword evidence="10" id="KW-1185">Reference proteome</keyword>
<evidence type="ECO:0000256" key="7">
    <source>
        <dbReference type="ARBA" id="ARBA00023242"/>
    </source>
</evidence>
<keyword evidence="4" id="KW-0805">Transcription regulation</keyword>
<evidence type="ECO:0000256" key="2">
    <source>
        <dbReference type="ARBA" id="ARBA00008409"/>
    </source>
</evidence>
<dbReference type="GO" id="GO:0005654">
    <property type="term" value="C:nucleoplasm"/>
    <property type="evidence" value="ECO:0007669"/>
    <property type="project" value="TreeGrafter"/>
</dbReference>
<dbReference type="InterPro" id="IPR024872">
    <property type="entry name" value="HEXIM"/>
</dbReference>
<sequence length="253" mass="29288">MSDQVGEFENDVPLSVETKPMLTFRITSHEDPRIIETLVNSVDSREHKCKKGRRKSGSKKHRAGRNRKRRYKPYHKLSWAEREKVDERNEKRANRKREYLHSCGLSLAPPNTTQFLFNDSIQGSSLLKKLNNGDHSDASSPSEDDDSSAENDDFLVMWDQRFDGLSRRDLADRFLTLEDEVEEAEKQSVTATKIKIFQDEVRRYEYEIDVLMKLNAKLTKMLKDVSCKDGKIVDKKDEPLEEDISSADIVSTM</sequence>
<comment type="subcellular location">
    <subcellularLocation>
        <location evidence="1">Nucleus</location>
    </subcellularLocation>
</comment>
<organism evidence="9 10">
    <name type="scientific">Larinioides sclopetarius</name>
    <dbReference type="NCBI Taxonomy" id="280406"/>
    <lineage>
        <taxon>Eukaryota</taxon>
        <taxon>Metazoa</taxon>
        <taxon>Ecdysozoa</taxon>
        <taxon>Arthropoda</taxon>
        <taxon>Chelicerata</taxon>
        <taxon>Arachnida</taxon>
        <taxon>Araneae</taxon>
        <taxon>Araneomorphae</taxon>
        <taxon>Entelegynae</taxon>
        <taxon>Araneoidea</taxon>
        <taxon>Araneidae</taxon>
        <taxon>Larinioides</taxon>
    </lineage>
</organism>
<proteinExistence type="inferred from homology"/>
<dbReference type="EMBL" id="CAXIEN010000121">
    <property type="protein sequence ID" value="CAL1279316.1"/>
    <property type="molecule type" value="Genomic_DNA"/>
</dbReference>
<accession>A0AAV2A5M1</accession>
<evidence type="ECO:0000256" key="6">
    <source>
        <dbReference type="ARBA" id="ARBA00023163"/>
    </source>
</evidence>
<evidence type="ECO:0000256" key="4">
    <source>
        <dbReference type="ARBA" id="ARBA00023015"/>
    </source>
</evidence>
<evidence type="ECO:0000313" key="10">
    <source>
        <dbReference type="Proteomes" id="UP001497382"/>
    </source>
</evidence>
<protein>
    <submittedName>
        <fullName evidence="9">Uncharacterized protein</fullName>
    </submittedName>
</protein>
<dbReference type="GO" id="GO:0000122">
    <property type="term" value="P:negative regulation of transcription by RNA polymerase II"/>
    <property type="evidence" value="ECO:0007669"/>
    <property type="project" value="InterPro"/>
</dbReference>
<comment type="similarity">
    <text evidence="2">Belongs to the HEXIM family.</text>
</comment>
<feature type="compositionally biased region" description="Basic residues" evidence="8">
    <location>
        <begin position="47"/>
        <end position="73"/>
    </location>
</feature>
<dbReference type="Proteomes" id="UP001497382">
    <property type="component" value="Unassembled WGS sequence"/>
</dbReference>
<feature type="region of interest" description="Disordered" evidence="8">
    <location>
        <begin position="43"/>
        <end position="73"/>
    </location>
</feature>
<feature type="region of interest" description="Disordered" evidence="8">
    <location>
        <begin position="128"/>
        <end position="150"/>
    </location>
</feature>
<evidence type="ECO:0000256" key="1">
    <source>
        <dbReference type="ARBA" id="ARBA00004123"/>
    </source>
</evidence>
<keyword evidence="6" id="KW-0804">Transcription</keyword>